<comment type="caution">
    <text evidence="2">The sequence shown here is derived from an EMBL/GenBank/DDBJ whole genome shotgun (WGS) entry which is preliminary data.</text>
</comment>
<evidence type="ECO:0000313" key="3">
    <source>
        <dbReference type="Proteomes" id="UP001596504"/>
    </source>
</evidence>
<gene>
    <name evidence="2" type="ORF">ACFQRI_03985</name>
</gene>
<reference evidence="3" key="1">
    <citation type="journal article" date="2019" name="Int. J. Syst. Evol. Microbiol.">
        <title>The Global Catalogue of Microorganisms (GCM) 10K type strain sequencing project: providing services to taxonomists for standard genome sequencing and annotation.</title>
        <authorList>
            <consortium name="The Broad Institute Genomics Platform"/>
            <consortium name="The Broad Institute Genome Sequencing Center for Infectious Disease"/>
            <person name="Wu L."/>
            <person name="Ma J."/>
        </authorList>
    </citation>
    <scope>NUCLEOTIDE SEQUENCE [LARGE SCALE GENOMIC DNA]</scope>
    <source>
        <strain evidence="3">WLHS5</strain>
    </source>
</reference>
<accession>A0ABW2LHC6</accession>
<dbReference type="Gene3D" id="2.30.30.990">
    <property type="entry name" value="Malonyl-[acyl-carrier protein] O-methyltransferase, zinc-finger motif"/>
    <property type="match status" value="1"/>
</dbReference>
<organism evidence="2 3">
    <name type="scientific">Saccharopolyspora griseoalba</name>
    <dbReference type="NCBI Taxonomy" id="1431848"/>
    <lineage>
        <taxon>Bacteria</taxon>
        <taxon>Bacillati</taxon>
        <taxon>Actinomycetota</taxon>
        <taxon>Actinomycetes</taxon>
        <taxon>Pseudonocardiales</taxon>
        <taxon>Pseudonocardiaceae</taxon>
        <taxon>Saccharopolyspora</taxon>
    </lineage>
</organism>
<sequence length="81" mass="9026">MFRPHPFSWVPAGGQRHATTDAKPKSGYHGVRVRTLCDLRIFVEDSDIAWLWPTCPACNEGAHELAEVPMIDAAPGRLELE</sequence>
<dbReference type="RefSeq" id="WP_380664473.1">
    <property type="nucleotide sequence ID" value="NZ_JBHTCJ010000001.1"/>
</dbReference>
<evidence type="ECO:0000256" key="1">
    <source>
        <dbReference type="SAM" id="MobiDB-lite"/>
    </source>
</evidence>
<protein>
    <submittedName>
        <fullName evidence="2">Zinc finger protein</fullName>
    </submittedName>
</protein>
<feature type="region of interest" description="Disordered" evidence="1">
    <location>
        <begin position="1"/>
        <end position="24"/>
    </location>
</feature>
<keyword evidence="3" id="KW-1185">Reference proteome</keyword>
<dbReference type="Proteomes" id="UP001596504">
    <property type="component" value="Unassembled WGS sequence"/>
</dbReference>
<name>A0ABW2LHC6_9PSEU</name>
<dbReference type="Pfam" id="PF16827">
    <property type="entry name" value="zf-HC3"/>
    <property type="match status" value="1"/>
</dbReference>
<proteinExistence type="predicted"/>
<dbReference type="EMBL" id="JBHTCJ010000001">
    <property type="protein sequence ID" value="MFC7340560.1"/>
    <property type="molecule type" value="Genomic_DNA"/>
</dbReference>
<dbReference type="InterPro" id="IPR031795">
    <property type="entry name" value="Zf-HC3"/>
</dbReference>
<evidence type="ECO:0000313" key="2">
    <source>
        <dbReference type="EMBL" id="MFC7340560.1"/>
    </source>
</evidence>